<reference evidence="1 2" key="1">
    <citation type="submission" date="2019-12" db="EMBL/GenBank/DDBJ databases">
        <authorList>
            <person name="Jiao W.-B."/>
            <person name="Schneeberger K."/>
        </authorList>
    </citation>
    <scope>NUCLEOTIDE SEQUENCE [LARGE SCALE GENOMIC DNA]</scope>
    <source>
        <strain evidence="2">cv. C24</strain>
    </source>
</reference>
<name>A0A5S9XK24_ARATH</name>
<proteinExistence type="predicted"/>
<dbReference type="ExpressionAtlas" id="A0A5S9XK24">
    <property type="expression patterns" value="baseline and differential"/>
</dbReference>
<dbReference type="OrthoDB" id="1021974at2759"/>
<accession>A0A5S9XK24</accession>
<gene>
    <name evidence="1" type="ORF">C24_LOCUS15215</name>
</gene>
<sequence length="81" mass="9382">MDNGGGYFLTNERKTKQKIRFENEIGARHVDGEVLTPWKRRAVAYLVSQIFHFSPPIESSIPRGNTWQLLLFFRAPPISSY</sequence>
<protein>
    <submittedName>
        <fullName evidence="1">Uncharacterized protein</fullName>
    </submittedName>
</protein>
<dbReference type="AlphaFoldDB" id="A0A5S9XK24"/>
<evidence type="ECO:0000313" key="2">
    <source>
        <dbReference type="Proteomes" id="UP000434276"/>
    </source>
</evidence>
<evidence type="ECO:0000313" key="1">
    <source>
        <dbReference type="EMBL" id="CAA0385355.1"/>
    </source>
</evidence>
<organism evidence="1 2">
    <name type="scientific">Arabidopsis thaliana</name>
    <name type="common">Mouse-ear cress</name>
    <dbReference type="NCBI Taxonomy" id="3702"/>
    <lineage>
        <taxon>Eukaryota</taxon>
        <taxon>Viridiplantae</taxon>
        <taxon>Streptophyta</taxon>
        <taxon>Embryophyta</taxon>
        <taxon>Tracheophyta</taxon>
        <taxon>Spermatophyta</taxon>
        <taxon>Magnoliopsida</taxon>
        <taxon>eudicotyledons</taxon>
        <taxon>Gunneridae</taxon>
        <taxon>Pentapetalae</taxon>
        <taxon>rosids</taxon>
        <taxon>malvids</taxon>
        <taxon>Brassicales</taxon>
        <taxon>Brassicaceae</taxon>
        <taxon>Camelineae</taxon>
        <taxon>Arabidopsis</taxon>
    </lineage>
</organism>
<dbReference type="Proteomes" id="UP000434276">
    <property type="component" value="Unassembled WGS sequence"/>
</dbReference>
<dbReference type="EMBL" id="CACSHJ010000089">
    <property type="protein sequence ID" value="CAA0385355.1"/>
    <property type="molecule type" value="Genomic_DNA"/>
</dbReference>